<comment type="caution">
    <text evidence="10">The sequence shown here is derived from an EMBL/GenBank/DDBJ whole genome shotgun (WGS) entry which is preliminary data.</text>
</comment>
<dbReference type="InterPro" id="IPR036397">
    <property type="entry name" value="RNaseH_sf"/>
</dbReference>
<evidence type="ECO:0000256" key="2">
    <source>
        <dbReference type="ARBA" id="ARBA00022722"/>
    </source>
</evidence>
<accession>A0A9J6C4Y7</accession>
<keyword evidence="6" id="KW-0460">Magnesium</keyword>
<dbReference type="InterPro" id="IPR012337">
    <property type="entry name" value="RNaseH-like_sf"/>
</dbReference>
<dbReference type="SUPFAM" id="SSF53098">
    <property type="entry name" value="Ribonuclease H-like"/>
    <property type="match status" value="1"/>
</dbReference>
<dbReference type="InterPro" id="IPR013520">
    <property type="entry name" value="Ribonucl_H"/>
</dbReference>
<dbReference type="AlphaFoldDB" id="A0A9J6C4Y7"/>
<evidence type="ECO:0000256" key="8">
    <source>
        <dbReference type="SAM" id="MobiDB-lite"/>
    </source>
</evidence>
<name>A0A9J6C4Y7_POLVA</name>
<dbReference type="GO" id="GO:0003676">
    <property type="term" value="F:nucleic acid binding"/>
    <property type="evidence" value="ECO:0007669"/>
    <property type="project" value="InterPro"/>
</dbReference>
<evidence type="ECO:0000256" key="1">
    <source>
        <dbReference type="ARBA" id="ARBA00001946"/>
    </source>
</evidence>
<feature type="region of interest" description="Disordered" evidence="8">
    <location>
        <begin position="246"/>
        <end position="265"/>
    </location>
</feature>
<gene>
    <name evidence="10" type="ORF">PVAND_006866</name>
</gene>
<evidence type="ECO:0000313" key="11">
    <source>
        <dbReference type="Proteomes" id="UP001107558"/>
    </source>
</evidence>
<reference evidence="10" key="1">
    <citation type="submission" date="2021-03" db="EMBL/GenBank/DDBJ databases">
        <title>Chromosome level genome of the anhydrobiotic midge Polypedilum vanderplanki.</title>
        <authorList>
            <person name="Yoshida Y."/>
            <person name="Kikawada T."/>
            <person name="Gusev O."/>
        </authorList>
    </citation>
    <scope>NUCLEOTIDE SEQUENCE</scope>
    <source>
        <strain evidence="10">NIAS01</strain>
        <tissue evidence="10">Whole body or cell culture</tissue>
    </source>
</reference>
<dbReference type="InterPro" id="IPR040393">
    <property type="entry name" value="TREX1/2"/>
</dbReference>
<keyword evidence="4" id="KW-0378">Hydrolase</keyword>
<protein>
    <recommendedName>
        <fullName evidence="9">Exonuclease domain-containing protein</fullName>
    </recommendedName>
</protein>
<dbReference type="PANTHER" id="PTHR13058:SF19">
    <property type="entry name" value="LD40940P"/>
    <property type="match status" value="1"/>
</dbReference>
<keyword evidence="2" id="KW-0540">Nuclease</keyword>
<dbReference type="SMART" id="SM00479">
    <property type="entry name" value="EXOIII"/>
    <property type="match status" value="1"/>
</dbReference>
<dbReference type="OrthoDB" id="10250935at2759"/>
<dbReference type="GO" id="GO:0008296">
    <property type="term" value="F:3'-5'-DNA exonuclease activity"/>
    <property type="evidence" value="ECO:0007669"/>
    <property type="project" value="TreeGrafter"/>
</dbReference>
<proteinExistence type="inferred from homology"/>
<dbReference type="Proteomes" id="UP001107558">
    <property type="component" value="Chromosome 2"/>
</dbReference>
<evidence type="ECO:0000259" key="9">
    <source>
        <dbReference type="SMART" id="SM00479"/>
    </source>
</evidence>
<dbReference type="GO" id="GO:0005737">
    <property type="term" value="C:cytoplasm"/>
    <property type="evidence" value="ECO:0007669"/>
    <property type="project" value="TreeGrafter"/>
</dbReference>
<dbReference type="PANTHER" id="PTHR13058">
    <property type="entry name" value="THREE PRIME REPAIR EXONUCLEASE 1, 2"/>
    <property type="match status" value="1"/>
</dbReference>
<evidence type="ECO:0000256" key="6">
    <source>
        <dbReference type="ARBA" id="ARBA00022842"/>
    </source>
</evidence>
<evidence type="ECO:0000256" key="5">
    <source>
        <dbReference type="ARBA" id="ARBA00022839"/>
    </source>
</evidence>
<keyword evidence="11" id="KW-1185">Reference proteome</keyword>
<feature type="domain" description="Exonuclease" evidence="9">
    <location>
        <begin position="9"/>
        <end position="338"/>
    </location>
</feature>
<keyword evidence="5" id="KW-0269">Exonuclease</keyword>
<sequence length="353" mass="40937">MGETAAFKSLAFIDLETTGLPQFESKRIKITQLSIIACTVDHIKELKSRHDLPRVLHKLTLCFNPFKLIKLDVSKITGLSNELLENESKFDENAAALIINFLSRLQHPVMLCAHNGYRFDYPILKTQLTALNTSLPSDIKCCDSFEIFRNIDETYEKNSKTLINGERLTSWEKIKDEELAMIEAEIIEIESFFENYVNDDDDDDYSYETITKLEKEFCNLDKCKVKENKNEDEAMKDLQILNETTPKKTIIQGNKRPRKKEDESEVCKRNSKVSRELFPSEPSSSKSNGFKKWPKGKYKLCEIYRRLFDKLPENCHDAESDCMTLMKSVIACKKEFLEIAELMNKNFCDVKEL</sequence>
<evidence type="ECO:0000313" key="10">
    <source>
        <dbReference type="EMBL" id="KAG5677082.1"/>
    </source>
</evidence>
<dbReference type="GO" id="GO:0046872">
    <property type="term" value="F:metal ion binding"/>
    <property type="evidence" value="ECO:0007669"/>
    <property type="project" value="UniProtKB-KW"/>
</dbReference>
<keyword evidence="3" id="KW-0479">Metal-binding</keyword>
<comment type="cofactor">
    <cofactor evidence="1">
        <name>Mg(2+)</name>
        <dbReference type="ChEBI" id="CHEBI:18420"/>
    </cofactor>
</comment>
<evidence type="ECO:0000256" key="3">
    <source>
        <dbReference type="ARBA" id="ARBA00022723"/>
    </source>
</evidence>
<evidence type="ECO:0000256" key="7">
    <source>
        <dbReference type="ARBA" id="ARBA00025769"/>
    </source>
</evidence>
<dbReference type="EMBL" id="JADBJN010000002">
    <property type="protein sequence ID" value="KAG5677082.1"/>
    <property type="molecule type" value="Genomic_DNA"/>
</dbReference>
<dbReference type="Gene3D" id="3.30.420.10">
    <property type="entry name" value="Ribonuclease H-like superfamily/Ribonuclease H"/>
    <property type="match status" value="1"/>
</dbReference>
<comment type="similarity">
    <text evidence="7">Belongs to the exonuclease superfamily. TREX family.</text>
</comment>
<feature type="region of interest" description="Disordered" evidence="8">
    <location>
        <begin position="270"/>
        <end position="290"/>
    </location>
</feature>
<dbReference type="GO" id="GO:0006308">
    <property type="term" value="P:DNA catabolic process"/>
    <property type="evidence" value="ECO:0007669"/>
    <property type="project" value="TreeGrafter"/>
</dbReference>
<organism evidence="10 11">
    <name type="scientific">Polypedilum vanderplanki</name>
    <name type="common">Sleeping chironomid midge</name>
    <dbReference type="NCBI Taxonomy" id="319348"/>
    <lineage>
        <taxon>Eukaryota</taxon>
        <taxon>Metazoa</taxon>
        <taxon>Ecdysozoa</taxon>
        <taxon>Arthropoda</taxon>
        <taxon>Hexapoda</taxon>
        <taxon>Insecta</taxon>
        <taxon>Pterygota</taxon>
        <taxon>Neoptera</taxon>
        <taxon>Endopterygota</taxon>
        <taxon>Diptera</taxon>
        <taxon>Nematocera</taxon>
        <taxon>Chironomoidea</taxon>
        <taxon>Chironomidae</taxon>
        <taxon>Chironominae</taxon>
        <taxon>Polypedilum</taxon>
        <taxon>Polypedilum</taxon>
    </lineage>
</organism>
<evidence type="ECO:0000256" key="4">
    <source>
        <dbReference type="ARBA" id="ARBA00022801"/>
    </source>
</evidence>